<evidence type="ECO:0000256" key="4">
    <source>
        <dbReference type="ARBA" id="ARBA00022989"/>
    </source>
</evidence>
<feature type="compositionally biased region" description="Acidic residues" evidence="9">
    <location>
        <begin position="169"/>
        <end position="182"/>
    </location>
</feature>
<dbReference type="Pfam" id="PF01529">
    <property type="entry name" value="DHHC"/>
    <property type="match status" value="1"/>
</dbReference>
<feature type="region of interest" description="Disordered" evidence="9">
    <location>
        <begin position="1"/>
        <end position="46"/>
    </location>
</feature>
<keyword evidence="2 8" id="KW-0808">Transferase</keyword>
<feature type="transmembrane region" description="Helical" evidence="8">
    <location>
        <begin position="122"/>
        <end position="140"/>
    </location>
</feature>
<dbReference type="AlphaFoldDB" id="A0A078A9N9"/>
<keyword evidence="12" id="KW-1185">Reference proteome</keyword>
<dbReference type="PROSITE" id="PS50216">
    <property type="entry name" value="DHHC"/>
    <property type="match status" value="1"/>
</dbReference>
<comment type="catalytic activity">
    <reaction evidence="8">
        <text>L-cysteinyl-[protein] + hexadecanoyl-CoA = S-hexadecanoyl-L-cysteinyl-[protein] + CoA</text>
        <dbReference type="Rhea" id="RHEA:36683"/>
        <dbReference type="Rhea" id="RHEA-COMP:10131"/>
        <dbReference type="Rhea" id="RHEA-COMP:11032"/>
        <dbReference type="ChEBI" id="CHEBI:29950"/>
        <dbReference type="ChEBI" id="CHEBI:57287"/>
        <dbReference type="ChEBI" id="CHEBI:57379"/>
        <dbReference type="ChEBI" id="CHEBI:74151"/>
        <dbReference type="EC" id="2.3.1.225"/>
    </reaction>
</comment>
<accession>A0A078A9N9</accession>
<dbReference type="InParanoid" id="A0A078A9N9"/>
<dbReference type="Proteomes" id="UP000039865">
    <property type="component" value="Unassembled WGS sequence"/>
</dbReference>
<evidence type="ECO:0000313" key="12">
    <source>
        <dbReference type="Proteomes" id="UP000039865"/>
    </source>
</evidence>
<evidence type="ECO:0000256" key="8">
    <source>
        <dbReference type="RuleBase" id="RU079119"/>
    </source>
</evidence>
<keyword evidence="4 8" id="KW-1133">Transmembrane helix</keyword>
<evidence type="ECO:0000256" key="3">
    <source>
        <dbReference type="ARBA" id="ARBA00022692"/>
    </source>
</evidence>
<dbReference type="EC" id="2.3.1.225" evidence="8"/>
<dbReference type="GO" id="GO:0019706">
    <property type="term" value="F:protein-cysteine S-palmitoyltransferase activity"/>
    <property type="evidence" value="ECO:0007669"/>
    <property type="project" value="UniProtKB-EC"/>
</dbReference>
<feature type="transmembrane region" description="Helical" evidence="8">
    <location>
        <begin position="252"/>
        <end position="275"/>
    </location>
</feature>
<dbReference type="InterPro" id="IPR039859">
    <property type="entry name" value="PFA4/ZDH16/20/ERF2-like"/>
</dbReference>
<dbReference type="PANTHER" id="PTHR22883:SF23">
    <property type="entry name" value="PALMITOYLTRANSFERASE ZDHHC6"/>
    <property type="match status" value="1"/>
</dbReference>
<dbReference type="GO" id="GO:0005794">
    <property type="term" value="C:Golgi apparatus"/>
    <property type="evidence" value="ECO:0007669"/>
    <property type="project" value="TreeGrafter"/>
</dbReference>
<dbReference type="OrthoDB" id="4096362at2759"/>
<evidence type="ECO:0000256" key="7">
    <source>
        <dbReference type="ARBA" id="ARBA00038298"/>
    </source>
</evidence>
<name>A0A078A9N9_STYLE</name>
<feature type="domain" description="Palmitoyltransferase DHHC" evidence="10">
    <location>
        <begin position="206"/>
        <end position="280"/>
    </location>
</feature>
<dbReference type="EMBL" id="CCKQ01006224">
    <property type="protein sequence ID" value="CDW77513.1"/>
    <property type="molecule type" value="Genomic_DNA"/>
</dbReference>
<dbReference type="GO" id="GO:0006612">
    <property type="term" value="P:protein targeting to membrane"/>
    <property type="evidence" value="ECO:0007669"/>
    <property type="project" value="TreeGrafter"/>
</dbReference>
<gene>
    <name evidence="11" type="primary">Contig17382.g18492</name>
    <name evidence="11" type="ORF">STYLEM_6476</name>
</gene>
<keyword evidence="6 8" id="KW-0012">Acyltransferase</keyword>
<evidence type="ECO:0000256" key="5">
    <source>
        <dbReference type="ARBA" id="ARBA00023136"/>
    </source>
</evidence>
<evidence type="ECO:0000313" key="11">
    <source>
        <dbReference type="EMBL" id="CDW77513.1"/>
    </source>
</evidence>
<organism evidence="11 12">
    <name type="scientific">Stylonychia lemnae</name>
    <name type="common">Ciliate</name>
    <dbReference type="NCBI Taxonomy" id="5949"/>
    <lineage>
        <taxon>Eukaryota</taxon>
        <taxon>Sar</taxon>
        <taxon>Alveolata</taxon>
        <taxon>Ciliophora</taxon>
        <taxon>Intramacronucleata</taxon>
        <taxon>Spirotrichea</taxon>
        <taxon>Stichotrichia</taxon>
        <taxon>Sporadotrichida</taxon>
        <taxon>Oxytrichidae</taxon>
        <taxon>Stylonychinae</taxon>
        <taxon>Stylonychia</taxon>
    </lineage>
</organism>
<dbReference type="PANTHER" id="PTHR22883">
    <property type="entry name" value="ZINC FINGER DHHC DOMAIN CONTAINING PROTEIN"/>
    <property type="match status" value="1"/>
</dbReference>
<feature type="region of interest" description="Disordered" evidence="9">
    <location>
        <begin position="165"/>
        <end position="187"/>
    </location>
</feature>
<sequence length="284" mass="32880">MEETKDNSNSTYKTQFDEIDINDTSHLKTQDSNSQSTKSKHKIKNEQKVVKKKKNTYRTQCLKVGEVKCLFLSWYKQGRTPLLTLGPSWPFTIVLILFGVFLAVFFIFMSKMIKHKSVYTELILYSLIIINITALFMGILQNPGISQQIFDIKLKQQLGKNTAKGVSDQFDEDSESDEDDLESVGQKKKVDPKAHIYYNNIKSPLYQYCKQCQVQYDRETYHCEDCDVCIKGYDHHCIFFGKCIGEGNLCSFWTTIALVFVSFVVFSGFVFFDFYQRANKTDSK</sequence>
<evidence type="ECO:0000256" key="9">
    <source>
        <dbReference type="SAM" id="MobiDB-lite"/>
    </source>
</evidence>
<keyword evidence="3 8" id="KW-0812">Transmembrane</keyword>
<dbReference type="InterPro" id="IPR001594">
    <property type="entry name" value="Palmitoyltrfase_DHHC"/>
</dbReference>
<evidence type="ECO:0000259" key="10">
    <source>
        <dbReference type="Pfam" id="PF01529"/>
    </source>
</evidence>
<protein>
    <recommendedName>
        <fullName evidence="8">Palmitoyltransferase</fullName>
        <ecNumber evidence="8">2.3.1.225</ecNumber>
    </recommendedName>
</protein>
<comment type="subcellular location">
    <subcellularLocation>
        <location evidence="1">Membrane</location>
        <topology evidence="1">Multi-pass membrane protein</topology>
    </subcellularLocation>
</comment>
<comment type="similarity">
    <text evidence="7">Belongs to the DHHC palmitoyltransferase family. PFA5 subfamily.</text>
</comment>
<dbReference type="OMA" id="EWVPTRS"/>
<dbReference type="GO" id="GO:0016020">
    <property type="term" value="C:membrane"/>
    <property type="evidence" value="ECO:0007669"/>
    <property type="project" value="UniProtKB-SubCell"/>
</dbReference>
<comment type="domain">
    <text evidence="8">The DHHC domain is required for palmitoyltransferase activity.</text>
</comment>
<proteinExistence type="inferred from homology"/>
<evidence type="ECO:0000256" key="2">
    <source>
        <dbReference type="ARBA" id="ARBA00022679"/>
    </source>
</evidence>
<evidence type="ECO:0000256" key="1">
    <source>
        <dbReference type="ARBA" id="ARBA00004141"/>
    </source>
</evidence>
<reference evidence="11 12" key="1">
    <citation type="submission" date="2014-06" db="EMBL/GenBank/DDBJ databases">
        <authorList>
            <person name="Swart Estienne"/>
        </authorList>
    </citation>
    <scope>NUCLEOTIDE SEQUENCE [LARGE SCALE GENOMIC DNA]</scope>
    <source>
        <strain evidence="11 12">130c</strain>
    </source>
</reference>
<dbReference type="GO" id="GO:0005783">
    <property type="term" value="C:endoplasmic reticulum"/>
    <property type="evidence" value="ECO:0007669"/>
    <property type="project" value="TreeGrafter"/>
</dbReference>
<keyword evidence="5 8" id="KW-0472">Membrane</keyword>
<evidence type="ECO:0000256" key="6">
    <source>
        <dbReference type="ARBA" id="ARBA00023315"/>
    </source>
</evidence>
<feature type="transmembrane region" description="Helical" evidence="8">
    <location>
        <begin position="89"/>
        <end position="110"/>
    </location>
</feature>